<dbReference type="EMBL" id="LMBR01000044">
    <property type="protein sequence ID" value="KUL31791.1"/>
    <property type="molecule type" value="Genomic_DNA"/>
</dbReference>
<keyword evidence="3" id="KW-1185">Reference proteome</keyword>
<sequence>MQPQLSRPFTKDNQVRKSTSGPWSGNAVHKAEKYFITSAKRDRDDRLQLEIYPASGRRKLSPTREMIDKIISGEIELFVLTTQPDIAINLEQKVLDNENRYVIDFDKRGVKWTMRDIPVFYNSLEKQLSVEIDRRTYTLNEFFK</sequence>
<accession>A0A101JSS1</accession>
<evidence type="ECO:0000256" key="1">
    <source>
        <dbReference type="SAM" id="MobiDB-lite"/>
    </source>
</evidence>
<dbReference type="RefSeq" id="WP_059138458.1">
    <property type="nucleotide sequence ID" value="NZ_LMBR01000044.1"/>
</dbReference>
<proteinExistence type="predicted"/>
<comment type="caution">
    <text evidence="2">The sequence shown here is derived from an EMBL/GenBank/DDBJ whole genome shotgun (WGS) entry which is preliminary data.</text>
</comment>
<evidence type="ECO:0000313" key="3">
    <source>
        <dbReference type="Proteomes" id="UP000053937"/>
    </source>
</evidence>
<dbReference type="AlphaFoldDB" id="A0A101JSS1"/>
<name>A0A101JSS1_CHLLI</name>
<evidence type="ECO:0000313" key="2">
    <source>
        <dbReference type="EMBL" id="KUL31791.1"/>
    </source>
</evidence>
<dbReference type="OrthoDB" id="594876at2"/>
<reference evidence="2 3" key="1">
    <citation type="submission" date="2015-10" db="EMBL/GenBank/DDBJ databases">
        <title>Draft Genome Sequence of Chlorobium limicola strain Frasassi Growing under Artificial Lighting in the Frasassi Cave System.</title>
        <authorList>
            <person name="Mansor M."/>
            <person name="Macalady J."/>
        </authorList>
    </citation>
    <scope>NUCLEOTIDE SEQUENCE [LARGE SCALE GENOMIC DNA]</scope>
    <source>
        <strain evidence="2 3">Frasassi</strain>
    </source>
</reference>
<organism evidence="2 3">
    <name type="scientific">Chlorobium limicola</name>
    <dbReference type="NCBI Taxonomy" id="1092"/>
    <lineage>
        <taxon>Bacteria</taxon>
        <taxon>Pseudomonadati</taxon>
        <taxon>Chlorobiota</taxon>
        <taxon>Chlorobiia</taxon>
        <taxon>Chlorobiales</taxon>
        <taxon>Chlorobiaceae</taxon>
        <taxon>Chlorobium/Pelodictyon group</taxon>
        <taxon>Chlorobium</taxon>
    </lineage>
</organism>
<feature type="region of interest" description="Disordered" evidence="1">
    <location>
        <begin position="1"/>
        <end position="24"/>
    </location>
</feature>
<dbReference type="InterPro" id="IPR019608">
    <property type="entry name" value="PSI_P840_PscD"/>
</dbReference>
<gene>
    <name evidence="2" type="ORF">ASB62_02385</name>
</gene>
<dbReference type="Proteomes" id="UP000053937">
    <property type="component" value="Unassembled WGS sequence"/>
</dbReference>
<dbReference type="Pfam" id="PF10657">
    <property type="entry name" value="RC-P840_PscD"/>
    <property type="match status" value="1"/>
</dbReference>
<protein>
    <submittedName>
        <fullName evidence="2">Reaction center protein</fullName>
    </submittedName>
</protein>